<dbReference type="STRING" id="295068.MAQ5080_01064"/>
<accession>A0A1A8T7N3</accession>
<evidence type="ECO:0000313" key="1">
    <source>
        <dbReference type="EMBL" id="SBS28284.1"/>
    </source>
</evidence>
<sequence>MTSNLINEYVSLCGAILSEINVSGEQILALSEKWRKWSAFDG</sequence>
<evidence type="ECO:0000313" key="2">
    <source>
        <dbReference type="Proteomes" id="UP000092627"/>
    </source>
</evidence>
<dbReference type="AlphaFoldDB" id="A0A1A8T7N3"/>
<organism evidence="1 2">
    <name type="scientific">Marinomonas aquimarina</name>
    <dbReference type="NCBI Taxonomy" id="295068"/>
    <lineage>
        <taxon>Bacteria</taxon>
        <taxon>Pseudomonadati</taxon>
        <taxon>Pseudomonadota</taxon>
        <taxon>Gammaproteobacteria</taxon>
        <taxon>Oceanospirillales</taxon>
        <taxon>Oceanospirillaceae</taxon>
        <taxon>Marinomonas</taxon>
    </lineage>
</organism>
<protein>
    <submittedName>
        <fullName evidence="1">Uncharacterized protein</fullName>
    </submittedName>
</protein>
<gene>
    <name evidence="1" type="ORF">MAQ5080_01064</name>
</gene>
<keyword evidence="2" id="KW-1185">Reference proteome</keyword>
<dbReference type="EMBL" id="FLOC01000004">
    <property type="protein sequence ID" value="SBS28284.1"/>
    <property type="molecule type" value="Genomic_DNA"/>
</dbReference>
<dbReference type="Proteomes" id="UP000092627">
    <property type="component" value="Unassembled WGS sequence"/>
</dbReference>
<name>A0A1A8T7N3_9GAMM</name>
<reference evidence="1 2" key="1">
    <citation type="submission" date="2016-06" db="EMBL/GenBank/DDBJ databases">
        <authorList>
            <person name="Kjaerup R.B."/>
            <person name="Dalgaard T.S."/>
            <person name="Juul-Madsen H.R."/>
        </authorList>
    </citation>
    <scope>NUCLEOTIDE SEQUENCE [LARGE SCALE GENOMIC DNA]</scope>
    <source>
        <strain evidence="1 2">CECT 5080</strain>
    </source>
</reference>
<proteinExistence type="predicted"/>